<dbReference type="InParanoid" id="A0A078AVW3"/>
<dbReference type="GO" id="GO:0097361">
    <property type="term" value="C:cytosolic [4Fe-4S] assembly targeting complex"/>
    <property type="evidence" value="ECO:0007669"/>
    <property type="project" value="UniProtKB-UniRule"/>
</dbReference>
<dbReference type="Pfam" id="PF14500">
    <property type="entry name" value="MMS19_N"/>
    <property type="match status" value="1"/>
</dbReference>
<evidence type="ECO:0000256" key="1">
    <source>
        <dbReference type="RuleBase" id="RU367072"/>
    </source>
</evidence>
<sequence length="980" mass="112685">MADQIMHQEASQSSLITTDTQTQAQLISAERLQFIQDGLKSSNSQIKIDSMKQMHDMLLAILNEKSAQQESHSALLLSIVQLSLDKLKDVYCALNSVQIISDLINLGASSNQMLFTKELVNQILKSCSSPNFHVPAYNYKTRNAVFRIYQTYILNKQILLDQVEPTLYISAVLSGIEEEKDPRNLIITYDLIYFILRNNASNPERQDQIKLIEPFLDDLFDKISCYFPINFEPPKDDKFKISPELLKEKLNRCFTASPLLAKQAFPFILDKLSAVQVETKLECYQLLQKMVEVTQPFKYVEKHLPVALHQTINEYFNNYEDTLQKISADTIGIIIKRINEQADKGISLSYVQKELEEVIEKCQNEISESPESISAFLAQELLSRFLDQQIIQPLTSGEINHNHKQLAFIQIIINILTKIADNKLRKPCEEYLQSVSNKIQLILDQSLTKILDQPVLFEKGMKLLSILSKFSNFHEILKISDSQAMIIDGQPVINKFDQYMLSLRDLLFDQREVVNQQTEQIIIEQLQKLSETQQNNVNSVFLSKLKEFFVSQGMAAFNETYVNSLIKQVLRGFEAIEFTFQIVNILIDSKKILSIKDTVIESLTQSIINFKPSNDSEKISFEILAEVSIKKILSQIFETQSFKELPSQVIIFLKTLMQQINESKSSEIFNQIIQQQVSEYSLNILYLITKKKSINLSNIEANTLRQFFQNGYSQPNQTLFSKIVFLILLRSGAKIDPNLKIIVDEALSSEFTSFDLKIQICAAFIVRGDQQGYNLIKSLVTDPKNSQNLIDLYQYSIVKNYSHLTKENGFHVFKLYPQRLFNTLYPILMKLSQQQETRQCGIQLMMQTCSIVNLSQLQDKLPELIPIAEEALLLESNSDIKITALQLFKKIIIDNQEQGMKYVDSFIPFIIESLNHDQSLQLKIESLHTLTELSQFPKNIIAKFKESVSKQSSKLLDDKKRIVRKFARNCINEWQSIGLI</sequence>
<evidence type="ECO:0000313" key="3">
    <source>
        <dbReference type="EMBL" id="CDW84913.1"/>
    </source>
</evidence>
<comment type="subcellular location">
    <subcellularLocation>
        <location evidence="1">Nucleus</location>
    </subcellularLocation>
</comment>
<keyword evidence="1" id="KW-0227">DNA damage</keyword>
<dbReference type="InterPro" id="IPR029240">
    <property type="entry name" value="MMS19_N"/>
</dbReference>
<keyword evidence="1" id="KW-0539">Nucleus</keyword>
<gene>
    <name evidence="3" type="primary">Contig6308.g6754</name>
    <name evidence="3" type="ORF">STYLEM_13982</name>
</gene>
<dbReference type="EMBL" id="CCKQ01013276">
    <property type="protein sequence ID" value="CDW84913.1"/>
    <property type="molecule type" value="Genomic_DNA"/>
</dbReference>
<keyword evidence="4" id="KW-1185">Reference proteome</keyword>
<dbReference type="GO" id="GO:0006281">
    <property type="term" value="P:DNA repair"/>
    <property type="evidence" value="ECO:0007669"/>
    <property type="project" value="UniProtKB-UniRule"/>
</dbReference>
<dbReference type="GO" id="GO:0005634">
    <property type="term" value="C:nucleus"/>
    <property type="evidence" value="ECO:0007669"/>
    <property type="project" value="UniProtKB-SubCell"/>
</dbReference>
<feature type="domain" description="MMS19 N-terminal" evidence="2">
    <location>
        <begin position="36"/>
        <end position="299"/>
    </location>
</feature>
<evidence type="ECO:0000313" key="4">
    <source>
        <dbReference type="Proteomes" id="UP000039865"/>
    </source>
</evidence>
<evidence type="ECO:0000259" key="2">
    <source>
        <dbReference type="Pfam" id="PF14500"/>
    </source>
</evidence>
<dbReference type="OrthoDB" id="342900at2759"/>
<comment type="function">
    <text evidence="1">Key component of the cytosolic iron-sulfur protein assembly (CIA) complex, a multiprotein complex that mediates the incorporation of iron-sulfur cluster into apoproteins specifically involved in DNA metabolism and genomic integrity. In the CIA complex, MMS19 acts as an adapter between early-acting CIA components and a subset of cellular target iron-sulfur proteins.</text>
</comment>
<proteinExistence type="inferred from homology"/>
<dbReference type="PANTHER" id="PTHR12891:SF0">
    <property type="entry name" value="MMS19 NUCLEOTIDE EXCISION REPAIR PROTEIN HOMOLOG"/>
    <property type="match status" value="1"/>
</dbReference>
<accession>A0A078AVW3</accession>
<name>A0A078AVW3_STYLE</name>
<dbReference type="InterPro" id="IPR039920">
    <property type="entry name" value="MMS19"/>
</dbReference>
<dbReference type="GO" id="GO:0051604">
    <property type="term" value="P:protein maturation"/>
    <property type="evidence" value="ECO:0007669"/>
    <property type="project" value="UniProtKB-UniRule"/>
</dbReference>
<dbReference type="Proteomes" id="UP000039865">
    <property type="component" value="Unassembled WGS sequence"/>
</dbReference>
<reference evidence="3 4" key="1">
    <citation type="submission" date="2014-06" db="EMBL/GenBank/DDBJ databases">
        <authorList>
            <person name="Swart Estienne"/>
        </authorList>
    </citation>
    <scope>NUCLEOTIDE SEQUENCE [LARGE SCALE GENOMIC DNA]</scope>
    <source>
        <strain evidence="3 4">130c</strain>
    </source>
</reference>
<comment type="similarity">
    <text evidence="1">Belongs to the MET18/MMS19 family.</text>
</comment>
<dbReference type="InterPro" id="IPR011989">
    <property type="entry name" value="ARM-like"/>
</dbReference>
<dbReference type="SUPFAM" id="SSF48371">
    <property type="entry name" value="ARM repeat"/>
    <property type="match status" value="1"/>
</dbReference>
<keyword evidence="1" id="KW-0234">DNA repair</keyword>
<dbReference type="InterPro" id="IPR016024">
    <property type="entry name" value="ARM-type_fold"/>
</dbReference>
<dbReference type="OMA" id="WRQRIFC"/>
<dbReference type="Gene3D" id="1.25.10.10">
    <property type="entry name" value="Leucine-rich Repeat Variant"/>
    <property type="match status" value="1"/>
</dbReference>
<dbReference type="GO" id="GO:0016226">
    <property type="term" value="P:iron-sulfur cluster assembly"/>
    <property type="evidence" value="ECO:0007669"/>
    <property type="project" value="UniProtKB-UniRule"/>
</dbReference>
<protein>
    <recommendedName>
        <fullName evidence="1">MMS19 nucleotide excision repair protein</fullName>
    </recommendedName>
</protein>
<dbReference type="AlphaFoldDB" id="A0A078AVW3"/>
<dbReference type="PANTHER" id="PTHR12891">
    <property type="entry name" value="DNA REPAIR/TRANSCRIPTION PROTEIN MET18/MMS19"/>
    <property type="match status" value="1"/>
</dbReference>
<organism evidence="3 4">
    <name type="scientific">Stylonychia lemnae</name>
    <name type="common">Ciliate</name>
    <dbReference type="NCBI Taxonomy" id="5949"/>
    <lineage>
        <taxon>Eukaryota</taxon>
        <taxon>Sar</taxon>
        <taxon>Alveolata</taxon>
        <taxon>Ciliophora</taxon>
        <taxon>Intramacronucleata</taxon>
        <taxon>Spirotrichea</taxon>
        <taxon>Stichotrichia</taxon>
        <taxon>Sporadotrichida</taxon>
        <taxon>Oxytrichidae</taxon>
        <taxon>Stylonychinae</taxon>
        <taxon>Stylonychia</taxon>
    </lineage>
</organism>